<comment type="caution">
    <text evidence="13">The sequence shown here is derived from an EMBL/GenBank/DDBJ whole genome shotgun (WGS) entry which is preliminary data.</text>
</comment>
<evidence type="ECO:0000256" key="9">
    <source>
        <dbReference type="PIRSR" id="PIRSR005586-1"/>
    </source>
</evidence>
<feature type="binding site" evidence="9">
    <location>
        <position position="31"/>
    </location>
    <ligand>
        <name>Zn(2+)</name>
        <dbReference type="ChEBI" id="CHEBI:29105"/>
        <label>1</label>
    </ligand>
</feature>
<protein>
    <recommendedName>
        <fullName evidence="8">DNA-directed RNA polymerase subunit</fullName>
    </recommendedName>
</protein>
<keyword evidence="5 9" id="KW-0862">Zinc</keyword>
<evidence type="ECO:0000259" key="12">
    <source>
        <dbReference type="PROSITE" id="PS51133"/>
    </source>
</evidence>
<evidence type="ECO:0000256" key="7">
    <source>
        <dbReference type="ARBA" id="ARBA00023242"/>
    </source>
</evidence>
<dbReference type="PIRSF" id="PIRSF005586">
    <property type="entry name" value="RNApol_RpoM"/>
    <property type="match status" value="1"/>
</dbReference>
<dbReference type="EMBL" id="CADEPI010000021">
    <property type="protein sequence ID" value="CAB3365549.1"/>
    <property type="molecule type" value="Genomic_DNA"/>
</dbReference>
<feature type="zinc finger region" description="C4-type" evidence="10">
    <location>
        <begin position="28"/>
        <end position="53"/>
    </location>
</feature>
<dbReference type="FunFam" id="2.20.25.10:FF:000004">
    <property type="entry name" value="DNA-directed RNA polymerase subunit"/>
    <property type="match status" value="1"/>
</dbReference>
<evidence type="ECO:0000256" key="2">
    <source>
        <dbReference type="ARBA" id="ARBA00022478"/>
    </source>
</evidence>
<dbReference type="InterPro" id="IPR001222">
    <property type="entry name" value="Znf_TFIIS"/>
</dbReference>
<feature type="binding site" evidence="9">
    <location>
        <position position="28"/>
    </location>
    <ligand>
        <name>Zn(2+)</name>
        <dbReference type="ChEBI" id="CHEBI:29105"/>
        <label>1</label>
    </ligand>
</feature>
<evidence type="ECO:0000256" key="8">
    <source>
        <dbReference type="PIRNR" id="PIRNR005586"/>
    </source>
</evidence>
<dbReference type="AlphaFoldDB" id="A0A8S1C3V6"/>
<keyword evidence="7 8" id="KW-0539">Nucleus</keyword>
<dbReference type="InterPro" id="IPR001529">
    <property type="entry name" value="Zn_ribbon_RPB9"/>
</dbReference>
<dbReference type="PROSITE" id="PS51133">
    <property type="entry name" value="ZF_TFIIS_2"/>
    <property type="match status" value="1"/>
</dbReference>
<dbReference type="OrthoDB" id="282270at2759"/>
<comment type="function">
    <text evidence="8">DNA-dependent RNA polymerase catalyzes the transcription of DNA into RNA using the four ribonucleoside triphosphates as substrates.</text>
</comment>
<feature type="binding site" evidence="9">
    <location>
        <position position="53"/>
    </location>
    <ligand>
        <name>Zn(2+)</name>
        <dbReference type="ChEBI" id="CHEBI:29105"/>
        <label>1</label>
    </ligand>
</feature>
<dbReference type="SUPFAM" id="SSF57783">
    <property type="entry name" value="Zinc beta-ribbon"/>
    <property type="match status" value="2"/>
</dbReference>
<comment type="similarity">
    <text evidence="8 11">Belongs to the archaeal rpoM/eukaryotic RPA12/RPB9/RPC11 RNA polymerase family.</text>
</comment>
<dbReference type="GO" id="GO:0003676">
    <property type="term" value="F:nucleic acid binding"/>
    <property type="evidence" value="ECO:0007669"/>
    <property type="project" value="InterPro"/>
</dbReference>
<evidence type="ECO:0000256" key="11">
    <source>
        <dbReference type="RuleBase" id="RU003474"/>
    </source>
</evidence>
<sequence length="136" mass="15925">MSRKPSTSGFTTSYDKDDGPAYVGIIFCPECNNMLYPREDKENKVLLYACRNCEYKQLAARSCIYVNKLTHDIDEIKHINPDVVSDPTLPRTEDHPCPKCMHTESVFFQAQTRRAEDEMRLYYVCTNRKCLNRWTE</sequence>
<reference evidence="13 14" key="1">
    <citation type="submission" date="2020-04" db="EMBL/GenBank/DDBJ databases">
        <authorList>
            <person name="Alioto T."/>
            <person name="Alioto T."/>
            <person name="Gomez Garrido J."/>
        </authorList>
    </citation>
    <scope>NUCLEOTIDE SEQUENCE [LARGE SCALE GENOMIC DNA]</scope>
</reference>
<dbReference type="Pfam" id="PF01096">
    <property type="entry name" value="Zn_ribbon_TFIIS"/>
    <property type="match status" value="1"/>
</dbReference>
<organism evidence="13 14">
    <name type="scientific">Cloeon dipterum</name>
    <dbReference type="NCBI Taxonomy" id="197152"/>
    <lineage>
        <taxon>Eukaryota</taxon>
        <taxon>Metazoa</taxon>
        <taxon>Ecdysozoa</taxon>
        <taxon>Arthropoda</taxon>
        <taxon>Hexapoda</taxon>
        <taxon>Insecta</taxon>
        <taxon>Pterygota</taxon>
        <taxon>Palaeoptera</taxon>
        <taxon>Ephemeroptera</taxon>
        <taxon>Pisciforma</taxon>
        <taxon>Baetidae</taxon>
        <taxon>Cloeon</taxon>
    </lineage>
</organism>
<proteinExistence type="inferred from homology"/>
<gene>
    <name evidence="13" type="ORF">CLODIP_2_CD05577</name>
</gene>
<keyword evidence="6 8" id="KW-0804">Transcription</keyword>
<dbReference type="InterPro" id="IPR019761">
    <property type="entry name" value="DNA-dir_RNA_pol-M_15_CS"/>
</dbReference>
<dbReference type="SMART" id="SM00661">
    <property type="entry name" value="RPOL9"/>
    <property type="match status" value="1"/>
</dbReference>
<feature type="binding site" evidence="9">
    <location>
        <position position="125"/>
    </location>
    <ligand>
        <name>Zn(2+)</name>
        <dbReference type="ChEBI" id="CHEBI:29105"/>
        <label>2</label>
    </ligand>
</feature>
<dbReference type="GO" id="GO:0005730">
    <property type="term" value="C:nucleolus"/>
    <property type="evidence" value="ECO:0007669"/>
    <property type="project" value="UniProtKB-SubCell"/>
</dbReference>
<evidence type="ECO:0000256" key="1">
    <source>
        <dbReference type="ARBA" id="ARBA00004604"/>
    </source>
</evidence>
<dbReference type="PANTHER" id="PTHR11239:SF1">
    <property type="entry name" value="DNA-DIRECTED RNA POLYMERASE II SUBUNIT RPB9"/>
    <property type="match status" value="1"/>
</dbReference>
<evidence type="ECO:0000313" key="13">
    <source>
        <dbReference type="EMBL" id="CAB3365549.1"/>
    </source>
</evidence>
<feature type="binding site" evidence="9">
    <location>
        <position position="100"/>
    </location>
    <ligand>
        <name>Zn(2+)</name>
        <dbReference type="ChEBI" id="CHEBI:29105"/>
        <label>2</label>
    </ligand>
</feature>
<feature type="binding site" evidence="9">
    <location>
        <position position="130"/>
    </location>
    <ligand>
        <name>Zn(2+)</name>
        <dbReference type="ChEBI" id="CHEBI:29105"/>
        <label>2</label>
    </ligand>
</feature>
<feature type="binding site" evidence="9">
    <location>
        <position position="50"/>
    </location>
    <ligand>
        <name>Zn(2+)</name>
        <dbReference type="ChEBI" id="CHEBI:29105"/>
        <label>1</label>
    </ligand>
</feature>
<evidence type="ECO:0000313" key="14">
    <source>
        <dbReference type="Proteomes" id="UP000494165"/>
    </source>
</evidence>
<dbReference type="GO" id="GO:0006367">
    <property type="term" value="P:transcription initiation at RNA polymerase II promoter"/>
    <property type="evidence" value="ECO:0007669"/>
    <property type="project" value="TreeGrafter"/>
</dbReference>
<dbReference type="InterPro" id="IPR012164">
    <property type="entry name" value="Rpa12/Rpb9/Rpc10/TFS"/>
</dbReference>
<dbReference type="Pfam" id="PF02150">
    <property type="entry name" value="Zn_ribbon_RPB9"/>
    <property type="match status" value="1"/>
</dbReference>
<dbReference type="PROSITE" id="PS00466">
    <property type="entry name" value="ZF_TFIIS_1"/>
    <property type="match status" value="1"/>
</dbReference>
<name>A0A8S1C3V6_9INSE</name>
<evidence type="ECO:0000256" key="6">
    <source>
        <dbReference type="ARBA" id="ARBA00023163"/>
    </source>
</evidence>
<evidence type="ECO:0000256" key="5">
    <source>
        <dbReference type="ARBA" id="ARBA00022833"/>
    </source>
</evidence>
<comment type="subcellular location">
    <subcellularLocation>
        <location evidence="1">Nucleus</location>
        <location evidence="1">Nucleolus</location>
    </subcellularLocation>
</comment>
<dbReference type="Gene3D" id="2.20.25.10">
    <property type="match status" value="2"/>
</dbReference>
<keyword evidence="4 10" id="KW-0863">Zinc-finger</keyword>
<dbReference type="InterPro" id="IPR034012">
    <property type="entry name" value="Zn_ribbon_RPB9_C"/>
</dbReference>
<dbReference type="CDD" id="cd10508">
    <property type="entry name" value="Zn-ribbon_RPB9"/>
    <property type="match status" value="1"/>
</dbReference>
<dbReference type="GO" id="GO:0008270">
    <property type="term" value="F:zinc ion binding"/>
    <property type="evidence" value="ECO:0007669"/>
    <property type="project" value="UniProtKB-KW"/>
</dbReference>
<dbReference type="PANTHER" id="PTHR11239">
    <property type="entry name" value="DNA-DIRECTED RNA POLYMERASE"/>
    <property type="match status" value="1"/>
</dbReference>
<dbReference type="GO" id="GO:0001193">
    <property type="term" value="P:maintenance of transcriptional fidelity during transcription elongation by RNA polymerase II"/>
    <property type="evidence" value="ECO:0007669"/>
    <property type="project" value="TreeGrafter"/>
</dbReference>
<keyword evidence="3 9" id="KW-0479">Metal-binding</keyword>
<keyword evidence="2 8" id="KW-0240">DNA-directed RNA polymerase</keyword>
<dbReference type="SMART" id="SM00440">
    <property type="entry name" value="ZnF_C2C2"/>
    <property type="match status" value="1"/>
</dbReference>
<dbReference type="FunFam" id="2.20.25.10:FF:000009">
    <property type="entry name" value="DNA-directed RNA polymerase subunit"/>
    <property type="match status" value="1"/>
</dbReference>
<feature type="domain" description="TFIIS-type" evidence="12">
    <location>
        <begin position="93"/>
        <end position="135"/>
    </location>
</feature>
<dbReference type="GO" id="GO:0005665">
    <property type="term" value="C:RNA polymerase II, core complex"/>
    <property type="evidence" value="ECO:0007669"/>
    <property type="project" value="TreeGrafter"/>
</dbReference>
<evidence type="ECO:0000256" key="4">
    <source>
        <dbReference type="ARBA" id="ARBA00022771"/>
    </source>
</evidence>
<accession>A0A8S1C3V6</accession>
<dbReference type="GO" id="GO:0006283">
    <property type="term" value="P:transcription-coupled nucleotide-excision repair"/>
    <property type="evidence" value="ECO:0007669"/>
    <property type="project" value="TreeGrafter"/>
</dbReference>
<evidence type="ECO:0000256" key="10">
    <source>
        <dbReference type="PIRSR" id="PIRSR005586-2"/>
    </source>
</evidence>
<feature type="binding site" evidence="9">
    <location>
        <position position="97"/>
    </location>
    <ligand>
        <name>Zn(2+)</name>
        <dbReference type="ChEBI" id="CHEBI:29105"/>
        <label>2</label>
    </ligand>
</feature>
<dbReference type="Proteomes" id="UP000494165">
    <property type="component" value="Unassembled WGS sequence"/>
</dbReference>
<keyword evidence="14" id="KW-1185">Reference proteome</keyword>
<dbReference type="PROSITE" id="PS01030">
    <property type="entry name" value="RNA_POL_M_15KD"/>
    <property type="match status" value="1"/>
</dbReference>
<dbReference type="GO" id="GO:0003899">
    <property type="term" value="F:DNA-directed RNA polymerase activity"/>
    <property type="evidence" value="ECO:0007669"/>
    <property type="project" value="InterPro"/>
</dbReference>
<evidence type="ECO:0000256" key="3">
    <source>
        <dbReference type="ARBA" id="ARBA00022723"/>
    </source>
</evidence>